<gene>
    <name evidence="2" type="ORF">CLAFUR5_06485</name>
</gene>
<dbReference type="InterPro" id="IPR027443">
    <property type="entry name" value="IPNS-like_sf"/>
</dbReference>
<protein>
    <recommendedName>
        <fullName evidence="1">Non-haem dioxygenase N-terminal domain-containing protein</fullName>
    </recommendedName>
</protein>
<dbReference type="SUPFAM" id="SSF51197">
    <property type="entry name" value="Clavaminate synthase-like"/>
    <property type="match status" value="1"/>
</dbReference>
<dbReference type="EMBL" id="CP090167">
    <property type="protein sequence ID" value="UJO17505.1"/>
    <property type="molecule type" value="Genomic_DNA"/>
</dbReference>
<dbReference type="GeneID" id="71986363"/>
<accession>A0A9Q8P8R3</accession>
<organism evidence="2 3">
    <name type="scientific">Passalora fulva</name>
    <name type="common">Tomato leaf mold</name>
    <name type="synonym">Cladosporium fulvum</name>
    <dbReference type="NCBI Taxonomy" id="5499"/>
    <lineage>
        <taxon>Eukaryota</taxon>
        <taxon>Fungi</taxon>
        <taxon>Dikarya</taxon>
        <taxon>Ascomycota</taxon>
        <taxon>Pezizomycotina</taxon>
        <taxon>Dothideomycetes</taxon>
        <taxon>Dothideomycetidae</taxon>
        <taxon>Mycosphaerellales</taxon>
        <taxon>Mycosphaerellaceae</taxon>
        <taxon>Fulvia</taxon>
    </lineage>
</organism>
<reference evidence="2" key="2">
    <citation type="journal article" date="2022" name="Microb. Genom.">
        <title>A chromosome-scale genome assembly of the tomato pathogen Cladosporium fulvum reveals a compartmentalized genome architecture and the presence of a dispensable chromosome.</title>
        <authorList>
            <person name="Zaccaron A.Z."/>
            <person name="Chen L.H."/>
            <person name="Samaras A."/>
            <person name="Stergiopoulos I."/>
        </authorList>
    </citation>
    <scope>NUCLEOTIDE SEQUENCE</scope>
    <source>
        <strain evidence="2">Race5_Kim</strain>
    </source>
</reference>
<name>A0A9Q8P8R3_PASFU</name>
<dbReference type="RefSeq" id="XP_047761871.1">
    <property type="nucleotide sequence ID" value="XM_047905633.1"/>
</dbReference>
<dbReference type="InterPro" id="IPR026992">
    <property type="entry name" value="DIOX_N"/>
</dbReference>
<dbReference type="KEGG" id="ffu:CLAFUR5_06485"/>
<sequence length="217" mass="24049">MTTSFASLPIVDLSILSQEDPSPSALNVLSKKLYNVLSTTGFAYLVNSPVTYTHEEVFGLASNLFNLPDHGKWRLAKKTFNPENSNTYRGSFPPQLGHSNNLKEGFEIGSPSAQSTKPPTKSQQVNLAEPNVWPEKGHFSFASRHHLESLHTQLQALSSHLLALLARSLDKPSDHFAHYLTNSLSTLRLLHYPPQTMSHSREDDMEASLCCTPHLAS</sequence>
<proteinExistence type="predicted"/>
<evidence type="ECO:0000313" key="2">
    <source>
        <dbReference type="EMBL" id="UJO17505.1"/>
    </source>
</evidence>
<reference evidence="2" key="1">
    <citation type="submission" date="2021-12" db="EMBL/GenBank/DDBJ databases">
        <authorList>
            <person name="Zaccaron A."/>
            <person name="Stergiopoulos I."/>
        </authorList>
    </citation>
    <scope>NUCLEOTIDE SEQUENCE</scope>
    <source>
        <strain evidence="2">Race5_Kim</strain>
    </source>
</reference>
<evidence type="ECO:0000313" key="3">
    <source>
        <dbReference type="Proteomes" id="UP000756132"/>
    </source>
</evidence>
<keyword evidence="3" id="KW-1185">Reference proteome</keyword>
<dbReference type="AlphaFoldDB" id="A0A9Q8P8R3"/>
<dbReference type="Pfam" id="PF14226">
    <property type="entry name" value="DIOX_N"/>
    <property type="match status" value="1"/>
</dbReference>
<evidence type="ECO:0000259" key="1">
    <source>
        <dbReference type="Pfam" id="PF14226"/>
    </source>
</evidence>
<dbReference type="OrthoDB" id="288590at2759"/>
<feature type="domain" description="Non-haem dioxygenase N-terminal" evidence="1">
    <location>
        <begin position="8"/>
        <end position="135"/>
    </location>
</feature>
<dbReference type="Gene3D" id="2.60.120.330">
    <property type="entry name" value="B-lactam Antibiotic, Isopenicillin N Synthase, Chain"/>
    <property type="match status" value="1"/>
</dbReference>
<dbReference type="Proteomes" id="UP000756132">
    <property type="component" value="Chromosome 5"/>
</dbReference>